<evidence type="ECO:0000313" key="2">
    <source>
        <dbReference type="Proteomes" id="UP001460202"/>
    </source>
</evidence>
<proteinExistence type="predicted"/>
<accession>A0ABV1GWJ7</accession>
<reference evidence="1 2" key="1">
    <citation type="submission" date="2024-03" db="EMBL/GenBank/DDBJ databases">
        <title>Human intestinal bacterial collection.</title>
        <authorList>
            <person name="Pauvert C."/>
            <person name="Hitch T.C.A."/>
            <person name="Clavel T."/>
        </authorList>
    </citation>
    <scope>NUCLEOTIDE SEQUENCE [LARGE SCALE GENOMIC DNA]</scope>
    <source>
        <strain evidence="1 2">CLA-KB-H122</strain>
    </source>
</reference>
<name>A0ABV1GWJ7_9BACT</name>
<evidence type="ECO:0000313" key="1">
    <source>
        <dbReference type="EMBL" id="MEQ2544784.1"/>
    </source>
</evidence>
<sequence length="630" mass="67108">MKTHHIIVIAATICASFGCSRHEEEDGLRPQQPDTDLSVRSVVAAPIAETRTALDNQRNVVWKSGDRIQVFSAGNPSGAPYVTASDNTRTGIFNPVESSKTVTDAQRYAVYPAEALTKGLSGDTFEIDLSALAGQSYASALGAGSDIAALPMVAATNDNTFEFKNVCGGLLLRVNDYQALGIKIARIEATARGGEQIAGKISVEAATGTPQLNQGTTGTSVTVDCGSGANISSNGDLSKPDGFLIFLPAGTYAQGFSFRITDTDGCRYEIETAQAVTVTAGVVTPLQSLPLTRYYGTANCYRADASAQTLSIDATPYYTFSRNYVHEGIRCTDASGAPAGVPAKAQIVWQQPENGASGNVIDAPAMEGSTLKVPVTGTKGNAVVAVCKADGTILWSYHIWVSEAQDIACRFEEAGAYTMLDRNLGATSTTPKDRNAYGLFYQWGRKDPFARNLTATRPGGSPYESASSDLEKTEAATEATGTIAYATRNPQTRLLAAKEWYVGAGGNDLLWGGAKEGSVKTVYDPCPAGYRVPDARHFAEMKSTSSAECNANYGMLLAINGEDTKSYFPTSGYLEANKHVTMYLEYRGYMWLNAGGATAENRFYFNNAGVNIKNESHAKGMAVRCVKTEQ</sequence>
<dbReference type="RefSeq" id="WP_349094112.1">
    <property type="nucleotide sequence ID" value="NZ_JBBMFL010000007.1"/>
</dbReference>
<organism evidence="1 2">
    <name type="scientific">Alistipes intestinihominis</name>
    <dbReference type="NCBI Taxonomy" id="3133172"/>
    <lineage>
        <taxon>Bacteria</taxon>
        <taxon>Pseudomonadati</taxon>
        <taxon>Bacteroidota</taxon>
        <taxon>Bacteroidia</taxon>
        <taxon>Bacteroidales</taxon>
        <taxon>Rikenellaceae</taxon>
        <taxon>Alistipes</taxon>
    </lineage>
</organism>
<gene>
    <name evidence="1" type="ORF">WMO46_07475</name>
</gene>
<evidence type="ECO:0008006" key="3">
    <source>
        <dbReference type="Google" id="ProtNLM"/>
    </source>
</evidence>
<protein>
    <recommendedName>
        <fullName evidence="3">Fibrobacter succinogenes major paralogous domain-containing protein</fullName>
    </recommendedName>
</protein>
<comment type="caution">
    <text evidence="1">The sequence shown here is derived from an EMBL/GenBank/DDBJ whole genome shotgun (WGS) entry which is preliminary data.</text>
</comment>
<dbReference type="Proteomes" id="UP001460202">
    <property type="component" value="Unassembled WGS sequence"/>
</dbReference>
<keyword evidence="2" id="KW-1185">Reference proteome</keyword>
<dbReference type="PROSITE" id="PS51257">
    <property type="entry name" value="PROKAR_LIPOPROTEIN"/>
    <property type="match status" value="1"/>
</dbReference>
<dbReference type="EMBL" id="JBBMFL010000007">
    <property type="protein sequence ID" value="MEQ2544784.1"/>
    <property type="molecule type" value="Genomic_DNA"/>
</dbReference>